<dbReference type="PANTHER" id="PTHR28152">
    <property type="entry name" value="HYDROXYACYL-THIOESTER DEHYDRATASE TYPE 2, MITOCHONDRIAL"/>
    <property type="match status" value="1"/>
</dbReference>
<comment type="caution">
    <text evidence="2">The sequence shown here is derived from an EMBL/GenBank/DDBJ whole genome shotgun (WGS) entry which is preliminary data.</text>
</comment>
<evidence type="ECO:0000259" key="1">
    <source>
        <dbReference type="Pfam" id="PF13452"/>
    </source>
</evidence>
<keyword evidence="3" id="KW-1185">Reference proteome</keyword>
<proteinExistence type="predicted"/>
<reference evidence="2" key="1">
    <citation type="submission" date="2021-01" db="EMBL/GenBank/DDBJ databases">
        <title>Whole genome shotgun sequence of Rugosimonospora africana NBRC 104875.</title>
        <authorList>
            <person name="Komaki H."/>
            <person name="Tamura T."/>
        </authorList>
    </citation>
    <scope>NUCLEOTIDE SEQUENCE</scope>
    <source>
        <strain evidence="2">NBRC 104875</strain>
    </source>
</reference>
<dbReference type="PANTHER" id="PTHR28152:SF1">
    <property type="entry name" value="HYDROXYACYL-THIOESTER DEHYDRATASE TYPE 2, MITOCHONDRIAL"/>
    <property type="match status" value="1"/>
</dbReference>
<evidence type="ECO:0000313" key="3">
    <source>
        <dbReference type="Proteomes" id="UP000642748"/>
    </source>
</evidence>
<dbReference type="Proteomes" id="UP000642748">
    <property type="component" value="Unassembled WGS sequence"/>
</dbReference>
<dbReference type="AlphaFoldDB" id="A0A8J3QR64"/>
<dbReference type="EMBL" id="BONZ01000021">
    <property type="protein sequence ID" value="GIH14165.1"/>
    <property type="molecule type" value="Genomic_DNA"/>
</dbReference>
<dbReference type="RefSeq" id="WP_203917825.1">
    <property type="nucleotide sequence ID" value="NZ_BONZ01000021.1"/>
</dbReference>
<name>A0A8J3QR64_9ACTN</name>
<dbReference type="GO" id="GO:0019171">
    <property type="term" value="F:(3R)-hydroxyacyl-[acyl-carrier-protein] dehydratase activity"/>
    <property type="evidence" value="ECO:0007669"/>
    <property type="project" value="TreeGrafter"/>
</dbReference>
<accession>A0A8J3QR64</accession>
<dbReference type="SUPFAM" id="SSF54637">
    <property type="entry name" value="Thioesterase/thiol ester dehydrase-isomerase"/>
    <property type="match status" value="1"/>
</dbReference>
<dbReference type="Gene3D" id="3.10.129.10">
    <property type="entry name" value="Hotdog Thioesterase"/>
    <property type="match status" value="2"/>
</dbReference>
<sequence>MTAELIGPEPAEALAGLLDIDVPQPVRDGALPPLWHWVYLLVRRRQSDLGEDGHPVHGVPEPPGPGWRRMFAGGRVTAYRPIRIGRVAARGSEVAGVAEKSGRSGPLTFVTVRTRIEQDGALAVVDEQDIVYRPPGSHLPVPTTSDGAGGVPGGGVLGVVPNSGDPGGGAGGAGGGGAGPGGGGAGGGGLGGGFGFEVDPAVLFRFSALTYNAHRIHYDREFAVREGYPDLVVHGPLQALLMAEALRRRGVDMLGGTFSYRLLVPVFGAQWLAVTASVAGASAGGASVAGASVGGVSDVSVAGAEVRDAGGRVTARSTLSG</sequence>
<feature type="domain" description="FAS1-like dehydratase" evidence="1">
    <location>
        <begin position="60"/>
        <end position="122"/>
    </location>
</feature>
<dbReference type="InterPro" id="IPR052741">
    <property type="entry name" value="Mitochondrial_HTD2"/>
</dbReference>
<dbReference type="InterPro" id="IPR029069">
    <property type="entry name" value="HotDog_dom_sf"/>
</dbReference>
<dbReference type="Pfam" id="PF13452">
    <property type="entry name" value="FAS1_DH_region"/>
    <property type="match status" value="1"/>
</dbReference>
<protein>
    <submittedName>
        <fullName evidence="2">Mesaconyl-C(4)-CoA hydratase</fullName>
    </submittedName>
</protein>
<gene>
    <name evidence="2" type="primary">meh</name>
    <name evidence="2" type="ORF">Raf01_23370</name>
</gene>
<evidence type="ECO:0000313" key="2">
    <source>
        <dbReference type="EMBL" id="GIH14165.1"/>
    </source>
</evidence>
<dbReference type="InterPro" id="IPR039569">
    <property type="entry name" value="FAS1-like_DH_region"/>
</dbReference>
<organism evidence="2 3">
    <name type="scientific">Rugosimonospora africana</name>
    <dbReference type="NCBI Taxonomy" id="556532"/>
    <lineage>
        <taxon>Bacteria</taxon>
        <taxon>Bacillati</taxon>
        <taxon>Actinomycetota</taxon>
        <taxon>Actinomycetes</taxon>
        <taxon>Micromonosporales</taxon>
        <taxon>Micromonosporaceae</taxon>
        <taxon>Rugosimonospora</taxon>
    </lineage>
</organism>